<feature type="transmembrane region" description="Helical" evidence="1">
    <location>
        <begin position="44"/>
        <end position="61"/>
    </location>
</feature>
<keyword evidence="1" id="KW-0472">Membrane</keyword>
<keyword evidence="1" id="KW-1133">Transmembrane helix</keyword>
<dbReference type="InterPro" id="IPR009589">
    <property type="entry name" value="PH_YyaB-like"/>
</dbReference>
<sequence>MYFPSKKDVFHTITIWGVVLFIVFIYAFGGEPTGFQLISYRDPLGYVLGGLTIGVLVWIWFHTGYKVENQELLIHSGPLRKRINIMNITKIKTTKSLMSSPALSLEKLEIFYGDYKSTFISPQDEQRFVHALLEKNPQIEIIRH</sequence>
<comment type="caution">
    <text evidence="3">The sequence shown here is derived from an EMBL/GenBank/DDBJ whole genome shotgun (WGS) entry which is preliminary data.</text>
</comment>
<dbReference type="RefSeq" id="WP_167506163.1">
    <property type="nucleotide sequence ID" value="NZ_BJYD01000006.1"/>
</dbReference>
<feature type="domain" description="Uncharacterized protein YyaB-like PH" evidence="2">
    <location>
        <begin position="63"/>
        <end position="136"/>
    </location>
</feature>
<organism evidence="3 4">
    <name type="scientific">Halobacillus faecis</name>
    <dbReference type="NCBI Taxonomy" id="360184"/>
    <lineage>
        <taxon>Bacteria</taxon>
        <taxon>Bacillati</taxon>
        <taxon>Bacillota</taxon>
        <taxon>Bacilli</taxon>
        <taxon>Bacillales</taxon>
        <taxon>Bacillaceae</taxon>
        <taxon>Halobacillus</taxon>
    </lineage>
</organism>
<gene>
    <name evidence="3" type="ORF">HFA01_09930</name>
</gene>
<keyword evidence="4" id="KW-1185">Reference proteome</keyword>
<evidence type="ECO:0000256" key="1">
    <source>
        <dbReference type="SAM" id="Phobius"/>
    </source>
</evidence>
<evidence type="ECO:0000259" key="2">
    <source>
        <dbReference type="Pfam" id="PF06713"/>
    </source>
</evidence>
<protein>
    <recommendedName>
        <fullName evidence="2">Uncharacterized protein YyaB-like PH domain-containing protein</fullName>
    </recommendedName>
</protein>
<feature type="transmembrane region" description="Helical" evidence="1">
    <location>
        <begin position="9"/>
        <end position="29"/>
    </location>
</feature>
<evidence type="ECO:0000313" key="3">
    <source>
        <dbReference type="EMBL" id="GEN52731.1"/>
    </source>
</evidence>
<dbReference type="EMBL" id="BJYD01000006">
    <property type="protein sequence ID" value="GEN52731.1"/>
    <property type="molecule type" value="Genomic_DNA"/>
</dbReference>
<dbReference type="Proteomes" id="UP000321886">
    <property type="component" value="Unassembled WGS sequence"/>
</dbReference>
<reference evidence="3 4" key="1">
    <citation type="submission" date="2019-07" db="EMBL/GenBank/DDBJ databases">
        <title>Whole genome shotgun sequence of Halobacillus faecis NBRC 103569.</title>
        <authorList>
            <person name="Hosoyama A."/>
            <person name="Uohara A."/>
            <person name="Ohji S."/>
            <person name="Ichikawa N."/>
        </authorList>
    </citation>
    <scope>NUCLEOTIDE SEQUENCE [LARGE SCALE GENOMIC DNA]</scope>
    <source>
        <strain evidence="3 4">NBRC 103569</strain>
    </source>
</reference>
<name>A0A511WQM5_9BACI</name>
<dbReference type="Pfam" id="PF06713">
    <property type="entry name" value="bPH_4"/>
    <property type="match status" value="1"/>
</dbReference>
<keyword evidence="1" id="KW-0812">Transmembrane</keyword>
<dbReference type="GO" id="GO:0030153">
    <property type="term" value="P:bacteriocin immunity"/>
    <property type="evidence" value="ECO:0007669"/>
    <property type="project" value="InterPro"/>
</dbReference>
<dbReference type="AlphaFoldDB" id="A0A511WQM5"/>
<proteinExistence type="predicted"/>
<accession>A0A511WQM5</accession>
<evidence type="ECO:0000313" key="4">
    <source>
        <dbReference type="Proteomes" id="UP000321886"/>
    </source>
</evidence>